<dbReference type="InterPro" id="IPR027417">
    <property type="entry name" value="P-loop_NTPase"/>
</dbReference>
<dbReference type="EMBL" id="JACAZI010000006">
    <property type="protein sequence ID" value="KAF7358068.1"/>
    <property type="molecule type" value="Genomic_DNA"/>
</dbReference>
<feature type="region of interest" description="Disordered" evidence="2">
    <location>
        <begin position="1"/>
        <end position="52"/>
    </location>
</feature>
<sequence>MPSFFRPKSGDTLSPPTKDKKRFRWLSRPGSPAPSSQVPSPTPLESPGAPYPPVAQSSLSVLGPSLFSTSNATLEQPDSPLPWKPFTLNASVLQDLHEWNKIHQNSEDRLPNVLQGVVEKVRQKFATTMDSKGVQIALDAIPNGTIPAGNIVKGLVWITVLCLNIPERKKAAYNFAIQTVEHLNAMADAFGTAPPDDYLTQLCMDDLKPFCDTANEICEWAYKQVASKGAFDDQLQAEFKQKLDNATRSFLTISTIRTMHAISALDGGVVELLNYNKRTARLARINRKFGNLIATQYQSKDQAKEKCHKATRATVLEKLDTWIRASSNEEFVDRCWWMTGIAGVGKTAIAISTVQYLLNRQPLSTKKGNSVDSVGEAPILYGQYFCNHKLDTSNLQCLFPTLAIQIAEISPAAAHIIDTALEKTPSLAHEFDFEQAKEIFLKPLCHLAKASPSITFVIVIDGVDEFQPAPGMPPSSIFQEVTTVLAEAAAQLPMNARLVILSRPEHKIIKHLSPHTRQHNLPTEESFNDVQQYFEVELPKLGVVDFPSTEQLDILSSAAAGHLGWATQAVRWLFTEHQWCPDATLDEKIKAISRNAKGDLDELYKFILSRSLPPENYQQRSSFVLQFQQLLQCLAVLTTPEPIWVIRELIQSDGNFDVLKCLQQLSSLYAKGFEVVTLDTVPQPHKSFFDFITARALGEFHIEVATGHRELASSCFCIMKEHLHFNMGGFVSPLLDIDDAPLPISAHISYACSSFAHHVKSSETTFVEEIDHWAKKLFLFWLEVLVLSDQLYNAEEILKTFKQDSELIAFMEDNDIEPGLRSITTIYTSALPFAHKSSSIAHHYCSQSSICSQWNRQNLSTEDKYGHGISSDGTRVATSTEDR</sequence>
<feature type="compositionally biased region" description="Pro residues" evidence="2">
    <location>
        <begin position="40"/>
        <end position="52"/>
    </location>
</feature>
<dbReference type="SUPFAM" id="SSF52540">
    <property type="entry name" value="P-loop containing nucleoside triphosphate hydrolases"/>
    <property type="match status" value="1"/>
</dbReference>
<dbReference type="Proteomes" id="UP000620124">
    <property type="component" value="Unassembled WGS sequence"/>
</dbReference>
<organism evidence="4 5">
    <name type="scientific">Mycena venus</name>
    <dbReference type="NCBI Taxonomy" id="2733690"/>
    <lineage>
        <taxon>Eukaryota</taxon>
        <taxon>Fungi</taxon>
        <taxon>Dikarya</taxon>
        <taxon>Basidiomycota</taxon>
        <taxon>Agaricomycotina</taxon>
        <taxon>Agaricomycetes</taxon>
        <taxon>Agaricomycetidae</taxon>
        <taxon>Agaricales</taxon>
        <taxon>Marasmiineae</taxon>
        <taxon>Mycenaceae</taxon>
        <taxon>Mycena</taxon>
    </lineage>
</organism>
<dbReference type="AlphaFoldDB" id="A0A8H6YBM6"/>
<evidence type="ECO:0000313" key="4">
    <source>
        <dbReference type="EMBL" id="KAF7358068.1"/>
    </source>
</evidence>
<accession>A0A8H6YBM6</accession>
<dbReference type="InterPro" id="IPR056884">
    <property type="entry name" value="NPHP3-like_N"/>
</dbReference>
<proteinExistence type="predicted"/>
<keyword evidence="5" id="KW-1185">Reference proteome</keyword>
<evidence type="ECO:0000256" key="1">
    <source>
        <dbReference type="ARBA" id="ARBA00022737"/>
    </source>
</evidence>
<name>A0A8H6YBM6_9AGAR</name>
<evidence type="ECO:0000259" key="3">
    <source>
        <dbReference type="Pfam" id="PF24883"/>
    </source>
</evidence>
<evidence type="ECO:0000313" key="5">
    <source>
        <dbReference type="Proteomes" id="UP000620124"/>
    </source>
</evidence>
<dbReference type="OrthoDB" id="163438at2759"/>
<feature type="domain" description="Nephrocystin 3-like N-terminal" evidence="3">
    <location>
        <begin position="319"/>
        <end position="503"/>
    </location>
</feature>
<protein>
    <submittedName>
        <fullName evidence="4">WD40 repeat-like protein</fullName>
    </submittedName>
</protein>
<dbReference type="Pfam" id="PF24883">
    <property type="entry name" value="NPHP3_N"/>
    <property type="match status" value="1"/>
</dbReference>
<comment type="caution">
    <text evidence="4">The sequence shown here is derived from an EMBL/GenBank/DDBJ whole genome shotgun (WGS) entry which is preliminary data.</text>
</comment>
<keyword evidence="1" id="KW-0677">Repeat</keyword>
<gene>
    <name evidence="4" type="ORF">MVEN_00854400</name>
</gene>
<evidence type="ECO:0000256" key="2">
    <source>
        <dbReference type="SAM" id="MobiDB-lite"/>
    </source>
</evidence>
<dbReference type="PANTHER" id="PTHR10039">
    <property type="entry name" value="AMELOGENIN"/>
    <property type="match status" value="1"/>
</dbReference>
<reference evidence="4" key="1">
    <citation type="submission" date="2020-05" db="EMBL/GenBank/DDBJ databases">
        <title>Mycena genomes resolve the evolution of fungal bioluminescence.</title>
        <authorList>
            <person name="Tsai I.J."/>
        </authorList>
    </citation>
    <scope>NUCLEOTIDE SEQUENCE</scope>
    <source>
        <strain evidence="4">CCC161011</strain>
    </source>
</reference>